<dbReference type="AlphaFoldDB" id="A0A0E9V675"/>
<accession>A0A0E9V675</accession>
<evidence type="ECO:0000313" key="1">
    <source>
        <dbReference type="EMBL" id="JAH73496.1"/>
    </source>
</evidence>
<protein>
    <submittedName>
        <fullName evidence="1">Uncharacterized protein</fullName>
    </submittedName>
</protein>
<name>A0A0E9V675_ANGAN</name>
<sequence length="28" mass="3439">MQKSIKRTQQQRFQFSLPLMSCLMFYVV</sequence>
<reference evidence="1" key="2">
    <citation type="journal article" date="2015" name="Fish Shellfish Immunol.">
        <title>Early steps in the European eel (Anguilla anguilla)-Vibrio vulnificus interaction in the gills: Role of the RtxA13 toxin.</title>
        <authorList>
            <person name="Callol A."/>
            <person name="Pajuelo D."/>
            <person name="Ebbesson L."/>
            <person name="Teles M."/>
            <person name="MacKenzie S."/>
            <person name="Amaro C."/>
        </authorList>
    </citation>
    <scope>NUCLEOTIDE SEQUENCE</scope>
</reference>
<dbReference type="EMBL" id="GBXM01035081">
    <property type="protein sequence ID" value="JAH73496.1"/>
    <property type="molecule type" value="Transcribed_RNA"/>
</dbReference>
<proteinExistence type="predicted"/>
<organism evidence="1">
    <name type="scientific">Anguilla anguilla</name>
    <name type="common">European freshwater eel</name>
    <name type="synonym">Muraena anguilla</name>
    <dbReference type="NCBI Taxonomy" id="7936"/>
    <lineage>
        <taxon>Eukaryota</taxon>
        <taxon>Metazoa</taxon>
        <taxon>Chordata</taxon>
        <taxon>Craniata</taxon>
        <taxon>Vertebrata</taxon>
        <taxon>Euteleostomi</taxon>
        <taxon>Actinopterygii</taxon>
        <taxon>Neopterygii</taxon>
        <taxon>Teleostei</taxon>
        <taxon>Anguilliformes</taxon>
        <taxon>Anguillidae</taxon>
        <taxon>Anguilla</taxon>
    </lineage>
</organism>
<reference evidence="1" key="1">
    <citation type="submission" date="2014-11" db="EMBL/GenBank/DDBJ databases">
        <authorList>
            <person name="Amaro Gonzalez C."/>
        </authorList>
    </citation>
    <scope>NUCLEOTIDE SEQUENCE</scope>
</reference>